<sequence>MSGHDLYSMETSLISDALLRTVYASDQEMYPGPLSLERLRAWIEACSELSICFNQQQQQNQGLPVPMGVVIVLPLLEKHWKDLLVGELKETEIDSHSMFPLSRIRGSGGGGGEDDLLEEEKAVVPVGLHVFHIERFPVFKQQESLPSKTRSTRGFAEFAIEEIMRRVTTRDWGRRWKVLGLSALTATAAGKKTFERLGFTPTGYREIFTAPVAVVAAAADSGGHHTTRGVEIEMICIYPGEEADLASSVLQRGGRGCRIVGSPSEMVVKYGSI</sequence>
<name>A0AA39XK55_9PEZI</name>
<dbReference type="Proteomes" id="UP001174934">
    <property type="component" value="Unassembled WGS sequence"/>
</dbReference>
<evidence type="ECO:0000313" key="2">
    <source>
        <dbReference type="Proteomes" id="UP001174934"/>
    </source>
</evidence>
<gene>
    <name evidence="1" type="ORF">B0T17DRAFT_513603</name>
</gene>
<proteinExistence type="predicted"/>
<comment type="caution">
    <text evidence="1">The sequence shown here is derived from an EMBL/GenBank/DDBJ whole genome shotgun (WGS) entry which is preliminary data.</text>
</comment>
<organism evidence="1 2">
    <name type="scientific">Bombardia bombarda</name>
    <dbReference type="NCBI Taxonomy" id="252184"/>
    <lineage>
        <taxon>Eukaryota</taxon>
        <taxon>Fungi</taxon>
        <taxon>Dikarya</taxon>
        <taxon>Ascomycota</taxon>
        <taxon>Pezizomycotina</taxon>
        <taxon>Sordariomycetes</taxon>
        <taxon>Sordariomycetidae</taxon>
        <taxon>Sordariales</taxon>
        <taxon>Lasiosphaeriaceae</taxon>
        <taxon>Bombardia</taxon>
    </lineage>
</organism>
<evidence type="ECO:0000313" key="1">
    <source>
        <dbReference type="EMBL" id="KAK0634545.1"/>
    </source>
</evidence>
<dbReference type="EMBL" id="JAULSR010000001">
    <property type="protein sequence ID" value="KAK0634545.1"/>
    <property type="molecule type" value="Genomic_DNA"/>
</dbReference>
<accession>A0AA39XK55</accession>
<protein>
    <submittedName>
        <fullName evidence="1">Uncharacterized protein</fullName>
    </submittedName>
</protein>
<dbReference type="AlphaFoldDB" id="A0AA39XK55"/>
<reference evidence="1" key="1">
    <citation type="submission" date="2023-06" db="EMBL/GenBank/DDBJ databases">
        <title>Genome-scale phylogeny and comparative genomics of the fungal order Sordariales.</title>
        <authorList>
            <consortium name="Lawrence Berkeley National Laboratory"/>
            <person name="Hensen N."/>
            <person name="Bonometti L."/>
            <person name="Westerberg I."/>
            <person name="Brannstrom I.O."/>
            <person name="Guillou S."/>
            <person name="Cros-Aarteil S."/>
            <person name="Calhoun S."/>
            <person name="Haridas S."/>
            <person name="Kuo A."/>
            <person name="Mondo S."/>
            <person name="Pangilinan J."/>
            <person name="Riley R."/>
            <person name="LaButti K."/>
            <person name="Andreopoulos B."/>
            <person name="Lipzen A."/>
            <person name="Chen C."/>
            <person name="Yanf M."/>
            <person name="Daum C."/>
            <person name="Ng V."/>
            <person name="Clum A."/>
            <person name="Steindorff A."/>
            <person name="Ohm R."/>
            <person name="Martin F."/>
            <person name="Silar P."/>
            <person name="Natvig D."/>
            <person name="Lalanne C."/>
            <person name="Gautier V."/>
            <person name="Ament-velasquez S.L."/>
            <person name="Kruys A."/>
            <person name="Hutchinson M.I."/>
            <person name="Powell A.J."/>
            <person name="Barry K."/>
            <person name="Miller A.N."/>
            <person name="Grigoriev I.V."/>
            <person name="Debuchy R."/>
            <person name="Gladieux P."/>
            <person name="Thoren M.H."/>
            <person name="Johannesson H."/>
        </authorList>
    </citation>
    <scope>NUCLEOTIDE SEQUENCE</scope>
    <source>
        <strain evidence="1">SMH3391-2</strain>
    </source>
</reference>
<keyword evidence="2" id="KW-1185">Reference proteome</keyword>